<dbReference type="PROSITE" id="PS50931">
    <property type="entry name" value="HTH_LYSR"/>
    <property type="match status" value="1"/>
</dbReference>
<dbReference type="InterPro" id="IPR058163">
    <property type="entry name" value="LysR-type_TF_proteobact-type"/>
</dbReference>
<keyword evidence="2" id="KW-0805">Transcription regulation</keyword>
<dbReference type="SUPFAM" id="SSF46785">
    <property type="entry name" value="Winged helix' DNA-binding domain"/>
    <property type="match status" value="1"/>
</dbReference>
<dbReference type="InterPro" id="IPR000847">
    <property type="entry name" value="LysR_HTH_N"/>
</dbReference>
<keyword evidence="3" id="KW-0238">DNA-binding</keyword>
<evidence type="ECO:0000256" key="2">
    <source>
        <dbReference type="ARBA" id="ARBA00023015"/>
    </source>
</evidence>
<dbReference type="EMBL" id="JAPDIQ010000006">
    <property type="protein sequence ID" value="MDH4764344.1"/>
    <property type="molecule type" value="Genomic_DNA"/>
</dbReference>
<dbReference type="PANTHER" id="PTHR30537">
    <property type="entry name" value="HTH-TYPE TRANSCRIPTIONAL REGULATOR"/>
    <property type="match status" value="1"/>
</dbReference>
<evidence type="ECO:0000313" key="6">
    <source>
        <dbReference type="EMBL" id="MDH4764344.1"/>
    </source>
</evidence>
<dbReference type="SUPFAM" id="SSF53850">
    <property type="entry name" value="Periplasmic binding protein-like II"/>
    <property type="match status" value="1"/>
</dbReference>
<evidence type="ECO:0000259" key="5">
    <source>
        <dbReference type="PROSITE" id="PS50931"/>
    </source>
</evidence>
<dbReference type="InterPro" id="IPR036390">
    <property type="entry name" value="WH_DNA-bd_sf"/>
</dbReference>
<reference evidence="6 7" key="1">
    <citation type="submission" date="2022-10" db="EMBL/GenBank/DDBJ databases">
        <title>A novel Pseudomonas species, isolated from Passiflora incarnata leaves.</title>
        <authorList>
            <person name="Cueva-Yesquen L.G."/>
            <person name="Fantinatti-Garboggini F."/>
        </authorList>
    </citation>
    <scope>NUCLEOTIDE SEQUENCE [LARGE SCALE GENOMIC DNA]</scope>
    <source>
        <strain evidence="6 7">CBMAI 2609</strain>
    </source>
</reference>
<dbReference type="InterPro" id="IPR036388">
    <property type="entry name" value="WH-like_DNA-bd_sf"/>
</dbReference>
<name>A0ABT6IIP4_9PSED</name>
<sequence>MNIPNIQLQTLKAFEAAARLGSFERAAVELCVSNSAVSQQISKLEAKLNVQLFERLHRQVRLSAKGEKLAEALIPAFRLINDAVRATAEPVIESVRCLVYQTLAAKWLIPALPRLNELWPRLVAQFETGMTTVDFERTNIDLALRYGNDPWPNQKSVKLFDEMLVPICVPSIALHIRQHGLNDVCLIHSANRQNDWQEWFSRYPQHLTSRPRYRELGFSNSTLAYEAALTGNGVALVEILVAHGDLERGYLQIPFAAPLATGRGLYLLEPLGNKQTRAVELFYEWVVQEASQHDPVLARYVPSRPDTGGACDG</sequence>
<gene>
    <name evidence="6" type="ORF">OMP44_15760</name>
</gene>
<dbReference type="Gene3D" id="1.10.10.10">
    <property type="entry name" value="Winged helix-like DNA-binding domain superfamily/Winged helix DNA-binding domain"/>
    <property type="match status" value="1"/>
</dbReference>
<protein>
    <submittedName>
        <fullName evidence="6">LysR substrate-binding domain-containing protein</fullName>
    </submittedName>
</protein>
<dbReference type="Pfam" id="PF03466">
    <property type="entry name" value="LysR_substrate"/>
    <property type="match status" value="1"/>
</dbReference>
<comment type="caution">
    <text evidence="6">The sequence shown here is derived from an EMBL/GenBank/DDBJ whole genome shotgun (WGS) entry which is preliminary data.</text>
</comment>
<dbReference type="PANTHER" id="PTHR30537:SF26">
    <property type="entry name" value="GLYCINE CLEAVAGE SYSTEM TRANSCRIPTIONAL ACTIVATOR"/>
    <property type="match status" value="1"/>
</dbReference>
<comment type="similarity">
    <text evidence="1">Belongs to the LysR transcriptional regulatory family.</text>
</comment>
<evidence type="ECO:0000256" key="4">
    <source>
        <dbReference type="ARBA" id="ARBA00023163"/>
    </source>
</evidence>
<dbReference type="Pfam" id="PF00126">
    <property type="entry name" value="HTH_1"/>
    <property type="match status" value="1"/>
</dbReference>
<proteinExistence type="inferred from homology"/>
<organism evidence="6 7">
    <name type="scientific">Pseudomonas flavocrustae</name>
    <dbReference type="NCBI Taxonomy" id="2991719"/>
    <lineage>
        <taxon>Bacteria</taxon>
        <taxon>Pseudomonadati</taxon>
        <taxon>Pseudomonadota</taxon>
        <taxon>Gammaproteobacteria</taxon>
        <taxon>Pseudomonadales</taxon>
        <taxon>Pseudomonadaceae</taxon>
        <taxon>Pseudomonas</taxon>
    </lineage>
</organism>
<evidence type="ECO:0000256" key="3">
    <source>
        <dbReference type="ARBA" id="ARBA00023125"/>
    </source>
</evidence>
<dbReference type="PRINTS" id="PR00039">
    <property type="entry name" value="HTHLYSR"/>
</dbReference>
<dbReference type="InterPro" id="IPR005119">
    <property type="entry name" value="LysR_subst-bd"/>
</dbReference>
<dbReference type="Gene3D" id="3.40.190.10">
    <property type="entry name" value="Periplasmic binding protein-like II"/>
    <property type="match status" value="2"/>
</dbReference>
<dbReference type="Proteomes" id="UP001157461">
    <property type="component" value="Unassembled WGS sequence"/>
</dbReference>
<keyword evidence="7" id="KW-1185">Reference proteome</keyword>
<evidence type="ECO:0000313" key="7">
    <source>
        <dbReference type="Proteomes" id="UP001157461"/>
    </source>
</evidence>
<evidence type="ECO:0000256" key="1">
    <source>
        <dbReference type="ARBA" id="ARBA00009437"/>
    </source>
</evidence>
<accession>A0ABT6IIP4</accession>
<keyword evidence="4" id="KW-0804">Transcription</keyword>
<dbReference type="RefSeq" id="WP_280309571.1">
    <property type="nucleotide sequence ID" value="NZ_JAPDIQ010000006.1"/>
</dbReference>
<dbReference type="CDD" id="cd08432">
    <property type="entry name" value="PBP2_GcdR_TrpI_HvrB_AmpR_like"/>
    <property type="match status" value="1"/>
</dbReference>
<feature type="domain" description="HTH lysR-type" evidence="5">
    <location>
        <begin position="6"/>
        <end position="63"/>
    </location>
</feature>